<evidence type="ECO:0000313" key="1">
    <source>
        <dbReference type="EMBL" id="KAL1794982.1"/>
    </source>
</evidence>
<protein>
    <submittedName>
        <fullName evidence="1">Uncharacterized protein</fullName>
    </submittedName>
</protein>
<dbReference type="GeneID" id="96087120"/>
<evidence type="ECO:0000313" key="2">
    <source>
        <dbReference type="Proteomes" id="UP001578633"/>
    </source>
</evidence>
<accession>A0ABR3UFJ5</accession>
<organism evidence="1 2">
    <name type="scientific">Alternaria dauci</name>
    <dbReference type="NCBI Taxonomy" id="48095"/>
    <lineage>
        <taxon>Eukaryota</taxon>
        <taxon>Fungi</taxon>
        <taxon>Dikarya</taxon>
        <taxon>Ascomycota</taxon>
        <taxon>Pezizomycotina</taxon>
        <taxon>Dothideomycetes</taxon>
        <taxon>Pleosporomycetidae</taxon>
        <taxon>Pleosporales</taxon>
        <taxon>Pleosporineae</taxon>
        <taxon>Pleosporaceae</taxon>
        <taxon>Alternaria</taxon>
        <taxon>Alternaria sect. Porri</taxon>
    </lineage>
</organism>
<dbReference type="RefSeq" id="XP_069305566.1">
    <property type="nucleotide sequence ID" value="XM_069452967.1"/>
</dbReference>
<dbReference type="Proteomes" id="UP001578633">
    <property type="component" value="Chromosome 6"/>
</dbReference>
<dbReference type="EMBL" id="JBHGVX010000006">
    <property type="protein sequence ID" value="KAL1794982.1"/>
    <property type="molecule type" value="Genomic_DNA"/>
</dbReference>
<proteinExistence type="predicted"/>
<reference evidence="1 2" key="1">
    <citation type="submission" date="2024-09" db="EMBL/GenBank/DDBJ databases">
        <title>T2T genomes of carrot and Alternaria dauci and their utility for understanding host-pathogen interaction during carrot leaf blight disease.</title>
        <authorList>
            <person name="Liu W."/>
            <person name="Xu S."/>
            <person name="Ou C."/>
            <person name="Liu X."/>
            <person name="Zhuang F."/>
            <person name="Deng X.W."/>
        </authorList>
    </citation>
    <scope>NUCLEOTIDE SEQUENCE [LARGE SCALE GENOMIC DNA]</scope>
    <source>
        <strain evidence="1 2">A2016</strain>
    </source>
</reference>
<gene>
    <name evidence="1" type="ORF">ACET3X_006798</name>
</gene>
<sequence length="67" mass="7332">MGPLNPCEPLTVEQEITGSHFAADHNTHCSATHSPPSLLYRALCPLLGPRCCHLRNDNIHLSACWSP</sequence>
<keyword evidence="2" id="KW-1185">Reference proteome</keyword>
<comment type="caution">
    <text evidence="1">The sequence shown here is derived from an EMBL/GenBank/DDBJ whole genome shotgun (WGS) entry which is preliminary data.</text>
</comment>
<name>A0ABR3UFJ5_9PLEO</name>